<feature type="modified residue" description="Phosphohistidine" evidence="12">
    <location>
        <position position="45"/>
    </location>
</feature>
<dbReference type="InterPro" id="IPR003594">
    <property type="entry name" value="HATPase_dom"/>
</dbReference>
<dbReference type="InterPro" id="IPR036641">
    <property type="entry name" value="HPT_dom_sf"/>
</dbReference>
<dbReference type="SUPFAM" id="SSF160246">
    <property type="entry name" value="EspE N-terminal domain-like"/>
    <property type="match status" value="1"/>
</dbReference>
<dbReference type="Pfam" id="PF01627">
    <property type="entry name" value="Hpt"/>
    <property type="match status" value="1"/>
</dbReference>
<dbReference type="SMART" id="SM01231">
    <property type="entry name" value="H-kinase_dim"/>
    <property type="match status" value="1"/>
</dbReference>
<dbReference type="OrthoDB" id="9803176at2"/>
<evidence type="ECO:0000256" key="6">
    <source>
        <dbReference type="ARBA" id="ARBA00022679"/>
    </source>
</evidence>
<evidence type="ECO:0000256" key="5">
    <source>
        <dbReference type="ARBA" id="ARBA00022553"/>
    </source>
</evidence>
<dbReference type="FunFam" id="3.30.565.10:FF:000016">
    <property type="entry name" value="Chemotaxis protein CheA, putative"/>
    <property type="match status" value="1"/>
</dbReference>
<keyword evidence="6" id="KW-0808">Transferase</keyword>
<dbReference type="PANTHER" id="PTHR43395:SF10">
    <property type="entry name" value="CHEMOTAXIS PROTEIN CHEA"/>
    <property type="match status" value="1"/>
</dbReference>
<keyword evidence="9" id="KW-0067">ATP-binding</keyword>
<evidence type="ECO:0000313" key="17">
    <source>
        <dbReference type="Proteomes" id="UP000243205"/>
    </source>
</evidence>
<dbReference type="Pfam" id="PF01584">
    <property type="entry name" value="CheW"/>
    <property type="match status" value="1"/>
</dbReference>
<dbReference type="CDD" id="cd00731">
    <property type="entry name" value="CheA_reg"/>
    <property type="match status" value="1"/>
</dbReference>
<dbReference type="CDD" id="cd16916">
    <property type="entry name" value="HATPase_CheA-like"/>
    <property type="match status" value="1"/>
</dbReference>
<evidence type="ECO:0000256" key="8">
    <source>
        <dbReference type="ARBA" id="ARBA00022777"/>
    </source>
</evidence>
<dbReference type="EMBL" id="FNAQ01000020">
    <property type="protein sequence ID" value="SDE62204.1"/>
    <property type="molecule type" value="Genomic_DNA"/>
</dbReference>
<keyword evidence="8 16" id="KW-0418">Kinase</keyword>
<evidence type="ECO:0000259" key="14">
    <source>
        <dbReference type="PROSITE" id="PS50851"/>
    </source>
</evidence>
<evidence type="ECO:0000259" key="15">
    <source>
        <dbReference type="PROSITE" id="PS50894"/>
    </source>
</evidence>
<dbReference type="Gene3D" id="1.20.120.160">
    <property type="entry name" value="HPT domain"/>
    <property type="match status" value="1"/>
</dbReference>
<dbReference type="Pfam" id="PF02518">
    <property type="entry name" value="HATPase_c"/>
    <property type="match status" value="1"/>
</dbReference>
<dbReference type="GO" id="GO:0005737">
    <property type="term" value="C:cytoplasm"/>
    <property type="evidence" value="ECO:0007669"/>
    <property type="project" value="InterPro"/>
</dbReference>
<evidence type="ECO:0000256" key="12">
    <source>
        <dbReference type="PROSITE-ProRule" id="PRU00110"/>
    </source>
</evidence>
<dbReference type="PROSITE" id="PS50851">
    <property type="entry name" value="CHEW"/>
    <property type="match status" value="1"/>
</dbReference>
<keyword evidence="17" id="KW-1185">Reference proteome</keyword>
<dbReference type="GO" id="GO:0006935">
    <property type="term" value="P:chemotaxis"/>
    <property type="evidence" value="ECO:0007669"/>
    <property type="project" value="UniProtKB-KW"/>
</dbReference>
<dbReference type="AlphaFoldDB" id="A0A1G7EEX3"/>
<dbReference type="CDD" id="cd00088">
    <property type="entry name" value="HPT"/>
    <property type="match status" value="1"/>
</dbReference>
<dbReference type="InterPro" id="IPR037006">
    <property type="entry name" value="CheA-like_homodim_sf"/>
</dbReference>
<dbReference type="Gene3D" id="2.30.30.40">
    <property type="entry name" value="SH3 Domains"/>
    <property type="match status" value="1"/>
</dbReference>
<dbReference type="InterPro" id="IPR004358">
    <property type="entry name" value="Sig_transdc_His_kin-like_C"/>
</dbReference>
<dbReference type="SUPFAM" id="SSF47384">
    <property type="entry name" value="Homodimeric domain of signal transducing histidine kinase"/>
    <property type="match status" value="1"/>
</dbReference>
<dbReference type="Gene3D" id="1.10.287.560">
    <property type="entry name" value="Histidine kinase CheA-like, homodimeric domain"/>
    <property type="match status" value="1"/>
</dbReference>
<dbReference type="STRING" id="57664.SAMN05661003_1203"/>
<comment type="catalytic activity">
    <reaction evidence="1">
        <text>ATP + protein L-histidine = ADP + protein N-phospho-L-histidine.</text>
        <dbReference type="EC" id="2.7.13.3"/>
    </reaction>
</comment>
<evidence type="ECO:0000256" key="3">
    <source>
        <dbReference type="ARBA" id="ARBA00021495"/>
    </source>
</evidence>
<evidence type="ECO:0000256" key="4">
    <source>
        <dbReference type="ARBA" id="ARBA00022500"/>
    </source>
</evidence>
<dbReference type="GO" id="GO:0000155">
    <property type="term" value="F:phosphorelay sensor kinase activity"/>
    <property type="evidence" value="ECO:0007669"/>
    <property type="project" value="InterPro"/>
</dbReference>
<dbReference type="SUPFAM" id="SSF55874">
    <property type="entry name" value="ATPase domain of HSP90 chaperone/DNA topoisomerase II/histidine kinase"/>
    <property type="match status" value="1"/>
</dbReference>
<evidence type="ECO:0000256" key="10">
    <source>
        <dbReference type="ARBA" id="ARBA00023012"/>
    </source>
</evidence>
<dbReference type="SMART" id="SM00260">
    <property type="entry name" value="CheW"/>
    <property type="match status" value="1"/>
</dbReference>
<gene>
    <name evidence="16" type="ORF">SAMN05661003_1203</name>
</gene>
<dbReference type="PRINTS" id="PR00344">
    <property type="entry name" value="BCTRLSENSOR"/>
</dbReference>
<dbReference type="InterPro" id="IPR036890">
    <property type="entry name" value="HATPase_C_sf"/>
</dbReference>
<keyword evidence="7" id="KW-0547">Nucleotide-binding</keyword>
<evidence type="ECO:0000256" key="1">
    <source>
        <dbReference type="ARBA" id="ARBA00000085"/>
    </source>
</evidence>
<dbReference type="SUPFAM" id="SSF50341">
    <property type="entry name" value="CheW-like"/>
    <property type="match status" value="1"/>
</dbReference>
<dbReference type="InterPro" id="IPR002545">
    <property type="entry name" value="CheW-lke_dom"/>
</dbReference>
<evidence type="ECO:0000256" key="11">
    <source>
        <dbReference type="ARBA" id="ARBA00035100"/>
    </source>
</evidence>
<dbReference type="SMART" id="SM00073">
    <property type="entry name" value="HPT"/>
    <property type="match status" value="1"/>
</dbReference>
<dbReference type="RefSeq" id="WP_092080260.1">
    <property type="nucleotide sequence ID" value="NZ_FNAQ01000020.1"/>
</dbReference>
<evidence type="ECO:0000259" key="13">
    <source>
        <dbReference type="PROSITE" id="PS50109"/>
    </source>
</evidence>
<evidence type="ECO:0000256" key="9">
    <source>
        <dbReference type="ARBA" id="ARBA00022840"/>
    </source>
</evidence>
<dbReference type="PROSITE" id="PS50109">
    <property type="entry name" value="HIS_KIN"/>
    <property type="match status" value="1"/>
</dbReference>
<dbReference type="InterPro" id="IPR051315">
    <property type="entry name" value="Bact_Chemotaxis_CheA"/>
</dbReference>
<name>A0A1G7EEX3_9BACT</name>
<dbReference type="EC" id="2.7.13.3" evidence="2"/>
<evidence type="ECO:0000256" key="2">
    <source>
        <dbReference type="ARBA" id="ARBA00012438"/>
    </source>
</evidence>
<sequence length="698" mass="76409">MSETPQQAFREEAEELLASLESALLELEERPTDMDVVGQVFRAMHTIKGSGAMFGFDSIARFTHEVETVYDLVRAGQLPVSKTLVDLSLQARDHIATLLQASCEGTAADLATGEALVRQFKALIPTRGAPPAVAVEKAAGSADEPQSYRIRLTPHPDILKNGTRMSSLLDELAELGTCRTIAHKAKVPPLDVIDPEQCYVRWDILLTTSAGIEAIRDVFIFVEDDCELKINRIDLGEDSEENQKRLGDILIERGEISQADIDRVLAKTKRIGEMLVEARLVDSDEVASALEEQKLVRELRQQRKEREKPQAATSLRVPAERLDELVNLVGEMVTVQSRLSQTAARLGDTELLSIAEEVERLTEELRDSTLNIRMLPIGSTFATFKRLVRDIASDLRKEVEFQTAGAETELDKTVIERLNDPLVHIIRNSMDHGIELPEVRQAAGKPRQGTVFLGAQHSGDSVIIEIRDDGKGLNPQVLRDKGIARGLIGAEEHLSDQELFQLIFAPGFSTAAQVTGLSGRGVGMDVVKRAIEALRGTVQIDSTPGVGTRVRLRIPLTLAIIESLLVRIGSGSFVLPLAAVEECIELSRAEVEQAHGRCLANVRGHLIPYIPLRRTFGIAGELPEIQQIVITQIDGQQLGFVVDAVVGEHQTVIKSLGPMYRDVRCVSGGTILGDGSVALILDLAYLLQQAVQEGALAR</sequence>
<comment type="function">
    <text evidence="11">Involved in the transmission of sensory signals from the chemoreceptors to the flagellar motors. CheA is autophosphorylated; it can transfer its phosphate group to either CheB or CheY.</text>
</comment>
<reference evidence="17" key="1">
    <citation type="submission" date="2016-10" db="EMBL/GenBank/DDBJ databases">
        <authorList>
            <person name="Varghese N."/>
            <person name="Submissions S."/>
        </authorList>
    </citation>
    <scope>NUCLEOTIDE SEQUENCE [LARGE SCALE GENOMIC DNA]</scope>
    <source>
        <strain evidence="17">DSM 8987</strain>
    </source>
</reference>
<dbReference type="Gene3D" id="3.30.565.10">
    <property type="entry name" value="Histidine kinase-like ATPase, C-terminal domain"/>
    <property type="match status" value="1"/>
</dbReference>
<proteinExistence type="predicted"/>
<dbReference type="SMART" id="SM00387">
    <property type="entry name" value="HATPase_c"/>
    <property type="match status" value="1"/>
</dbReference>
<feature type="domain" description="HPt" evidence="15">
    <location>
        <begin position="1"/>
        <end position="102"/>
    </location>
</feature>
<keyword evidence="10" id="KW-0902">Two-component regulatory system</keyword>
<dbReference type="SUPFAM" id="SSF47226">
    <property type="entry name" value="Histidine-containing phosphotransfer domain, HPT domain"/>
    <property type="match status" value="1"/>
</dbReference>
<dbReference type="InterPro" id="IPR004105">
    <property type="entry name" value="CheA-like_dim"/>
</dbReference>
<dbReference type="Pfam" id="PF02895">
    <property type="entry name" value="H-kinase_dim"/>
    <property type="match status" value="1"/>
</dbReference>
<protein>
    <recommendedName>
        <fullName evidence="3">Chemotaxis protein CheA</fullName>
        <ecNumber evidence="2">2.7.13.3</ecNumber>
    </recommendedName>
</protein>
<dbReference type="PROSITE" id="PS50894">
    <property type="entry name" value="HPT"/>
    <property type="match status" value="1"/>
</dbReference>
<feature type="domain" description="Histidine kinase" evidence="13">
    <location>
        <begin position="310"/>
        <end position="558"/>
    </location>
</feature>
<dbReference type="PANTHER" id="PTHR43395">
    <property type="entry name" value="SENSOR HISTIDINE KINASE CHEA"/>
    <property type="match status" value="1"/>
</dbReference>
<dbReference type="InterPro" id="IPR036097">
    <property type="entry name" value="HisK_dim/P_sf"/>
</dbReference>
<feature type="domain" description="CheW-like" evidence="14">
    <location>
        <begin position="560"/>
        <end position="692"/>
    </location>
</feature>
<dbReference type="InterPro" id="IPR037257">
    <property type="entry name" value="T2SS_E_N_sf"/>
</dbReference>
<evidence type="ECO:0000313" key="16">
    <source>
        <dbReference type="EMBL" id="SDE62204.1"/>
    </source>
</evidence>
<keyword evidence="5 12" id="KW-0597">Phosphoprotein</keyword>
<organism evidence="16 17">
    <name type="scientific">Desulfuromonas thiophila</name>
    <dbReference type="NCBI Taxonomy" id="57664"/>
    <lineage>
        <taxon>Bacteria</taxon>
        <taxon>Pseudomonadati</taxon>
        <taxon>Thermodesulfobacteriota</taxon>
        <taxon>Desulfuromonadia</taxon>
        <taxon>Desulfuromonadales</taxon>
        <taxon>Desulfuromonadaceae</taxon>
        <taxon>Desulfuromonas</taxon>
    </lineage>
</organism>
<dbReference type="InterPro" id="IPR008207">
    <property type="entry name" value="Sig_transdc_His_kin_Hpt_dom"/>
</dbReference>
<dbReference type="InterPro" id="IPR005467">
    <property type="entry name" value="His_kinase_dom"/>
</dbReference>
<dbReference type="Proteomes" id="UP000243205">
    <property type="component" value="Unassembled WGS sequence"/>
</dbReference>
<evidence type="ECO:0000256" key="7">
    <source>
        <dbReference type="ARBA" id="ARBA00022741"/>
    </source>
</evidence>
<dbReference type="GO" id="GO:0005524">
    <property type="term" value="F:ATP binding"/>
    <property type="evidence" value="ECO:0007669"/>
    <property type="project" value="UniProtKB-KW"/>
</dbReference>
<accession>A0A1G7EEX3</accession>
<keyword evidence="4" id="KW-0145">Chemotaxis</keyword>
<dbReference type="InterPro" id="IPR036061">
    <property type="entry name" value="CheW-like_dom_sf"/>
</dbReference>